<proteinExistence type="predicted"/>
<protein>
    <recommendedName>
        <fullName evidence="6">BIR-domain-containing protein</fullName>
    </recommendedName>
</protein>
<feature type="compositionally biased region" description="Low complexity" evidence="3">
    <location>
        <begin position="993"/>
        <end position="1003"/>
    </location>
</feature>
<dbReference type="EMBL" id="MCFI01000019">
    <property type="protein sequence ID" value="ORY77794.1"/>
    <property type="molecule type" value="Genomic_DNA"/>
</dbReference>
<feature type="region of interest" description="Disordered" evidence="3">
    <location>
        <begin position="621"/>
        <end position="676"/>
    </location>
</feature>
<name>A0A1Y2F2T6_PROLT</name>
<dbReference type="OrthoDB" id="2196114at2759"/>
<feature type="region of interest" description="Disordered" evidence="3">
    <location>
        <begin position="988"/>
        <end position="1013"/>
    </location>
</feature>
<keyword evidence="2" id="KW-0862">Zinc</keyword>
<dbReference type="PROSITE" id="PS50143">
    <property type="entry name" value="BIR_REPEAT_2"/>
    <property type="match status" value="2"/>
</dbReference>
<dbReference type="PANTHER" id="PTHR46771">
    <property type="entry name" value="DETERIN"/>
    <property type="match status" value="1"/>
</dbReference>
<sequence>MQSLRARELTFDQGWSHACLQPSILAEAGFHFTPLNPGDDTTTCFACEKSLGGWEAGDDPLLEHVKHSSACWWALLMMQQRTPTLAPQGPQMTAAREASFMGWPYEKKRGWLIKAKKMAKAGWHYAPSEESQDAVACLYCSTELDGWEPKDDPLKEHEKRARDLQCAFFTGLVDTAAVVQDTAAVKGPVVADKVSTTRRGRNNSVTTIQSDTTDVSTIASIAIAEASVKRQKGGKRKLLKSKTRLDQDIVPEPVIEVDDEAVSAAAKAAIPIVLQSARKKRKSDVAFLSSDKAAVNGDAETHSPSAKRQCNQAGPVRRSRRSGSTSGLSLFAQALLSPEPELSVVSQPSSTRKRAVRSSSKTRGRTGRKALEDLEEDVAGPIIVDAIEEHVEEEPVMAKSQGKKKKKIIEEDAFNPVLAEVAPLKPATSLPERRRSTRRSSVNATQQASISIKQETSFSAATLPALEEEAVQSPKKSQQTQRRQSRSSTRQSLTAEPVASLTSLGPSKRSSSAQRRSSTRRGSGATMGSLFLEDILSSTRHGGFSSQPIAQPVVLEEEKEVGDMSEMPLAPSRLTTKPARKRTSRMVASSVVLQEEDLDSGNSSFASAYSSLSTQPAFVDQTSAPPAAAKRRPSRGASQVAKKIIEQLSDEEEERKKPVQTAVERVRRRASRASSTVPQVFVDASSQFPPQETVPTASETVIEVIAEECEDVVAKKAPVARKVKGAAKVKVPKKRSSVPTAPLQVVEADAIREPADPVSLPSLAEAELEPLAVTSPAPVIPETISPTHPLSQLAQSNVKIVYGTPEPGSSLPSEEVILPAKQPAKRRKGRVIQSLSTTEEVGLPLQEPVDEIIPAPVCAPKTKRGSGISKGAPIVRRTSSRRGSSNAGGTTLEEIVGAVMLDSKGKSRLQRIKKKPVVAEPVMLEEVVPEELEARQPDKEEASLAVLVPDVEATATTEPAEEVVKEVSPVCEDIALSSVAADIIMEEEEEQEVPTTPVKPTPTMIQGTPIQPSAWTDIPRDLYDASTMLQPEQICQLGDLSATERDMTVEHWIRFIARREADKLTDACEAMVTRLAEGGRLARLAIEAMP</sequence>
<feature type="compositionally biased region" description="Low complexity" evidence="3">
    <location>
        <begin position="477"/>
        <end position="492"/>
    </location>
</feature>
<evidence type="ECO:0000256" key="1">
    <source>
        <dbReference type="ARBA" id="ARBA00022723"/>
    </source>
</evidence>
<feature type="region of interest" description="Disordered" evidence="3">
    <location>
        <begin position="557"/>
        <end position="585"/>
    </location>
</feature>
<feature type="region of interest" description="Disordered" evidence="3">
    <location>
        <begin position="857"/>
        <end position="889"/>
    </location>
</feature>
<feature type="region of interest" description="Disordered" evidence="3">
    <location>
        <begin position="341"/>
        <end position="373"/>
    </location>
</feature>
<dbReference type="SMART" id="SM00238">
    <property type="entry name" value="BIR"/>
    <property type="match status" value="2"/>
</dbReference>
<dbReference type="RefSeq" id="XP_040723179.1">
    <property type="nucleotide sequence ID" value="XM_040869933.1"/>
</dbReference>
<comment type="caution">
    <text evidence="4">The sequence shown here is derived from an EMBL/GenBank/DDBJ whole genome shotgun (WGS) entry which is preliminary data.</text>
</comment>
<dbReference type="InterPro" id="IPR051190">
    <property type="entry name" value="Baculoviral_IAP"/>
</dbReference>
<feature type="region of interest" description="Disordered" evidence="3">
    <location>
        <begin position="425"/>
        <end position="526"/>
    </location>
</feature>
<keyword evidence="5" id="KW-1185">Reference proteome</keyword>
<reference evidence="4 5" key="1">
    <citation type="submission" date="2016-07" db="EMBL/GenBank/DDBJ databases">
        <title>Pervasive Adenine N6-methylation of Active Genes in Fungi.</title>
        <authorList>
            <consortium name="DOE Joint Genome Institute"/>
            <person name="Mondo S.J."/>
            <person name="Dannebaum R.O."/>
            <person name="Kuo R.C."/>
            <person name="Labutti K."/>
            <person name="Haridas S."/>
            <person name="Kuo A."/>
            <person name="Salamov A."/>
            <person name="Ahrendt S.R."/>
            <person name="Lipzen A."/>
            <person name="Sullivan W."/>
            <person name="Andreopoulos W.B."/>
            <person name="Clum A."/>
            <person name="Lindquist E."/>
            <person name="Daum C."/>
            <person name="Ramamoorthy G.K."/>
            <person name="Gryganskyi A."/>
            <person name="Culley D."/>
            <person name="Magnuson J.K."/>
            <person name="James T.Y."/>
            <person name="O'Malley M.A."/>
            <person name="Stajich J.E."/>
            <person name="Spatafora J.W."/>
            <person name="Visel A."/>
            <person name="Grigoriev I.V."/>
        </authorList>
    </citation>
    <scope>NUCLEOTIDE SEQUENCE [LARGE SCALE GENOMIC DNA]</scope>
    <source>
        <strain evidence="4 5">12-1054</strain>
    </source>
</reference>
<dbReference type="CDD" id="cd00022">
    <property type="entry name" value="BIR"/>
    <property type="match status" value="2"/>
</dbReference>
<dbReference type="Gene3D" id="1.10.1170.10">
    <property type="entry name" value="Inhibitor Of Apoptosis Protein (2mihbC-IAP-1), Chain A"/>
    <property type="match status" value="2"/>
</dbReference>
<dbReference type="Pfam" id="PF00653">
    <property type="entry name" value="BIR"/>
    <property type="match status" value="2"/>
</dbReference>
<evidence type="ECO:0000313" key="4">
    <source>
        <dbReference type="EMBL" id="ORY77794.1"/>
    </source>
</evidence>
<dbReference type="Proteomes" id="UP000193685">
    <property type="component" value="Unassembled WGS sequence"/>
</dbReference>
<feature type="compositionally biased region" description="Basic residues" evidence="3">
    <location>
        <begin position="351"/>
        <end position="368"/>
    </location>
</feature>
<dbReference type="PANTHER" id="PTHR46771:SF5">
    <property type="entry name" value="DETERIN"/>
    <property type="match status" value="1"/>
</dbReference>
<gene>
    <name evidence="4" type="ORF">BCR37DRAFT_382696</name>
</gene>
<dbReference type="SUPFAM" id="SSF57924">
    <property type="entry name" value="Inhibitor of apoptosis (IAP) repeat"/>
    <property type="match status" value="2"/>
</dbReference>
<evidence type="ECO:0000313" key="5">
    <source>
        <dbReference type="Proteomes" id="UP000193685"/>
    </source>
</evidence>
<feature type="compositionally biased region" description="Polar residues" evidence="3">
    <location>
        <begin position="302"/>
        <end position="312"/>
    </location>
</feature>
<keyword evidence="1" id="KW-0479">Metal-binding</keyword>
<feature type="region of interest" description="Disordered" evidence="3">
    <location>
        <begin position="294"/>
        <end position="324"/>
    </location>
</feature>
<evidence type="ECO:0008006" key="6">
    <source>
        <dbReference type="Google" id="ProtNLM"/>
    </source>
</evidence>
<dbReference type="OMA" id="SINEADH"/>
<accession>A0A1Y2F2T6</accession>
<feature type="compositionally biased region" description="Polar residues" evidence="3">
    <location>
        <begin position="439"/>
        <end position="460"/>
    </location>
</feature>
<dbReference type="InterPro" id="IPR001370">
    <property type="entry name" value="BIR_rpt"/>
</dbReference>
<evidence type="ECO:0000256" key="2">
    <source>
        <dbReference type="ARBA" id="ARBA00022833"/>
    </source>
</evidence>
<dbReference type="GeneID" id="63786532"/>
<evidence type="ECO:0000256" key="3">
    <source>
        <dbReference type="SAM" id="MobiDB-lite"/>
    </source>
</evidence>
<organism evidence="4 5">
    <name type="scientific">Protomyces lactucae-debilis</name>
    <dbReference type="NCBI Taxonomy" id="2754530"/>
    <lineage>
        <taxon>Eukaryota</taxon>
        <taxon>Fungi</taxon>
        <taxon>Dikarya</taxon>
        <taxon>Ascomycota</taxon>
        <taxon>Taphrinomycotina</taxon>
        <taxon>Taphrinomycetes</taxon>
        <taxon>Taphrinales</taxon>
        <taxon>Protomycetaceae</taxon>
        <taxon>Protomyces</taxon>
    </lineage>
</organism>
<feature type="compositionally biased region" description="Polar residues" evidence="3">
    <location>
        <begin position="1004"/>
        <end position="1013"/>
    </location>
</feature>
<dbReference type="GO" id="GO:0046872">
    <property type="term" value="F:metal ion binding"/>
    <property type="evidence" value="ECO:0007669"/>
    <property type="project" value="UniProtKB-KW"/>
</dbReference>
<dbReference type="STRING" id="56484.A0A1Y2F2T6"/>
<dbReference type="AlphaFoldDB" id="A0A1Y2F2T6"/>
<feature type="compositionally biased region" description="Low complexity" evidence="3">
    <location>
        <begin position="507"/>
        <end position="526"/>
    </location>
</feature>